<proteinExistence type="predicted"/>
<dbReference type="Proteomes" id="UP001497482">
    <property type="component" value="Chromosome 17"/>
</dbReference>
<accession>A0AAV2KAH7</accession>
<name>A0AAV2KAH7_KNICA</name>
<reference evidence="1 2" key="1">
    <citation type="submission" date="2024-04" db="EMBL/GenBank/DDBJ databases">
        <authorList>
            <person name="Waldvogel A.-M."/>
            <person name="Schoenle A."/>
        </authorList>
    </citation>
    <scope>NUCLEOTIDE SEQUENCE [LARGE SCALE GENOMIC DNA]</scope>
</reference>
<organism evidence="1 2">
    <name type="scientific">Knipowitschia caucasica</name>
    <name type="common">Caucasian dwarf goby</name>
    <name type="synonym">Pomatoschistus caucasicus</name>
    <dbReference type="NCBI Taxonomy" id="637954"/>
    <lineage>
        <taxon>Eukaryota</taxon>
        <taxon>Metazoa</taxon>
        <taxon>Chordata</taxon>
        <taxon>Craniata</taxon>
        <taxon>Vertebrata</taxon>
        <taxon>Euteleostomi</taxon>
        <taxon>Actinopterygii</taxon>
        <taxon>Neopterygii</taxon>
        <taxon>Teleostei</taxon>
        <taxon>Neoteleostei</taxon>
        <taxon>Acanthomorphata</taxon>
        <taxon>Gobiaria</taxon>
        <taxon>Gobiiformes</taxon>
        <taxon>Gobioidei</taxon>
        <taxon>Gobiidae</taxon>
        <taxon>Gobiinae</taxon>
        <taxon>Knipowitschia</taxon>
    </lineage>
</organism>
<keyword evidence="2" id="KW-1185">Reference proteome</keyword>
<protein>
    <submittedName>
        <fullName evidence="1">Uncharacterized protein</fullName>
    </submittedName>
</protein>
<evidence type="ECO:0000313" key="2">
    <source>
        <dbReference type="Proteomes" id="UP001497482"/>
    </source>
</evidence>
<dbReference type="AlphaFoldDB" id="A0AAV2KAH7"/>
<sequence>MCRCFGAQLWGGVLGRSSRTASDPDGTRIDWTLKTHLQSCTHNKGHTLDRQSGASGACTWGWEVGGPWVLQQV</sequence>
<gene>
    <name evidence="1" type="ORF">KC01_LOCUS15430</name>
</gene>
<dbReference type="EMBL" id="OZ035839">
    <property type="protein sequence ID" value="CAL1585187.1"/>
    <property type="molecule type" value="Genomic_DNA"/>
</dbReference>
<evidence type="ECO:0000313" key="1">
    <source>
        <dbReference type="EMBL" id="CAL1585187.1"/>
    </source>
</evidence>